<gene>
    <name evidence="1" type="ORF">APHIGO_LOCUS9099</name>
</gene>
<evidence type="ECO:0000313" key="1">
    <source>
        <dbReference type="EMBL" id="CAH1732639.1"/>
    </source>
</evidence>
<sequence length="101" mass="11788">MYLIYISGNFKETCVLFSKHVPDFAEKFKNTTNYTSHLIQEQLISLCTISVRDTIIHEIGDGIFGVMCDEARCYKEEQMALCVRYTKYLNIYERFLGLVVL</sequence>
<name>A0A9P0JEP2_APHGO</name>
<evidence type="ECO:0008006" key="3">
    <source>
        <dbReference type="Google" id="ProtNLM"/>
    </source>
</evidence>
<dbReference type="PANTHER" id="PTHR45749">
    <property type="match status" value="1"/>
</dbReference>
<organism evidence="1 2">
    <name type="scientific">Aphis gossypii</name>
    <name type="common">Cotton aphid</name>
    <dbReference type="NCBI Taxonomy" id="80765"/>
    <lineage>
        <taxon>Eukaryota</taxon>
        <taxon>Metazoa</taxon>
        <taxon>Ecdysozoa</taxon>
        <taxon>Arthropoda</taxon>
        <taxon>Hexapoda</taxon>
        <taxon>Insecta</taxon>
        <taxon>Pterygota</taxon>
        <taxon>Neoptera</taxon>
        <taxon>Paraneoptera</taxon>
        <taxon>Hemiptera</taxon>
        <taxon>Sternorrhyncha</taxon>
        <taxon>Aphidomorpha</taxon>
        <taxon>Aphidoidea</taxon>
        <taxon>Aphididae</taxon>
        <taxon>Aphidini</taxon>
        <taxon>Aphis</taxon>
        <taxon>Aphis</taxon>
    </lineage>
</organism>
<dbReference type="Proteomes" id="UP001154329">
    <property type="component" value="Chromosome 3"/>
</dbReference>
<reference evidence="1" key="2">
    <citation type="submission" date="2022-10" db="EMBL/GenBank/DDBJ databases">
        <authorList>
            <consortium name="ENA_rothamsted_submissions"/>
            <consortium name="culmorum"/>
            <person name="King R."/>
        </authorList>
    </citation>
    <scope>NUCLEOTIDE SEQUENCE</scope>
</reference>
<protein>
    <recommendedName>
        <fullName evidence="3">DUF4371 domain-containing protein</fullName>
    </recommendedName>
</protein>
<keyword evidence="2" id="KW-1185">Reference proteome</keyword>
<dbReference type="AlphaFoldDB" id="A0A9P0JEP2"/>
<reference evidence="1" key="1">
    <citation type="submission" date="2022-02" db="EMBL/GenBank/DDBJ databases">
        <authorList>
            <person name="King R."/>
        </authorList>
    </citation>
    <scope>NUCLEOTIDE SEQUENCE</scope>
</reference>
<accession>A0A9P0JEP2</accession>
<dbReference type="PANTHER" id="PTHR45749:SF37">
    <property type="entry name" value="OS05G0311600 PROTEIN"/>
    <property type="match status" value="1"/>
</dbReference>
<dbReference type="EMBL" id="OU899036">
    <property type="protein sequence ID" value="CAH1732639.1"/>
    <property type="molecule type" value="Genomic_DNA"/>
</dbReference>
<evidence type="ECO:0000313" key="2">
    <source>
        <dbReference type="Proteomes" id="UP001154329"/>
    </source>
</evidence>
<proteinExistence type="predicted"/>